<name>A0ACB8SLU5_9AGAM</name>
<keyword evidence="2" id="KW-1185">Reference proteome</keyword>
<organism evidence="1 2">
    <name type="scientific">Artomyces pyxidatus</name>
    <dbReference type="NCBI Taxonomy" id="48021"/>
    <lineage>
        <taxon>Eukaryota</taxon>
        <taxon>Fungi</taxon>
        <taxon>Dikarya</taxon>
        <taxon>Basidiomycota</taxon>
        <taxon>Agaricomycotina</taxon>
        <taxon>Agaricomycetes</taxon>
        <taxon>Russulales</taxon>
        <taxon>Auriscalpiaceae</taxon>
        <taxon>Artomyces</taxon>
    </lineage>
</organism>
<reference evidence="1" key="2">
    <citation type="journal article" date="2022" name="New Phytol.">
        <title>Evolutionary transition to the ectomycorrhizal habit in the genomes of a hyperdiverse lineage of mushroom-forming fungi.</title>
        <authorList>
            <person name="Looney B."/>
            <person name="Miyauchi S."/>
            <person name="Morin E."/>
            <person name="Drula E."/>
            <person name="Courty P.E."/>
            <person name="Kohler A."/>
            <person name="Kuo A."/>
            <person name="LaButti K."/>
            <person name="Pangilinan J."/>
            <person name="Lipzen A."/>
            <person name="Riley R."/>
            <person name="Andreopoulos W."/>
            <person name="He G."/>
            <person name="Johnson J."/>
            <person name="Nolan M."/>
            <person name="Tritt A."/>
            <person name="Barry K.W."/>
            <person name="Grigoriev I.V."/>
            <person name="Nagy L.G."/>
            <person name="Hibbett D."/>
            <person name="Henrissat B."/>
            <person name="Matheny P.B."/>
            <person name="Labbe J."/>
            <person name="Martin F.M."/>
        </authorList>
    </citation>
    <scope>NUCLEOTIDE SEQUENCE</scope>
    <source>
        <strain evidence="1">HHB10654</strain>
    </source>
</reference>
<evidence type="ECO:0000313" key="1">
    <source>
        <dbReference type="EMBL" id="KAI0057433.1"/>
    </source>
</evidence>
<sequence length="241" mass="27753">MAEAGIQRASLDLTHVLYDSSSHVSLLMALITLSPILLMASYAVLAVFTRELTVVHMWAGQFLCEFFNWVIKHLIKEDRPVDSVGNGYGFPSSHSQYMAYFATFLVLHLHFRHRFVSTGYWIVDQVFRIALHAAFITWAAVVAYSRYYLAYHSIAQVLWGVFIGIAFAVPFYIVTELVPTRCPDSLLGKTRLFILTNPVSTWLRVRDGWAVWPDSGTEEQWQAWQKEWKRQRAVEQKTKTT</sequence>
<accession>A0ACB8SLU5</accession>
<gene>
    <name evidence="1" type="ORF">BV25DRAFT_1812448</name>
</gene>
<evidence type="ECO:0000313" key="2">
    <source>
        <dbReference type="Proteomes" id="UP000814140"/>
    </source>
</evidence>
<reference evidence="1" key="1">
    <citation type="submission" date="2021-03" db="EMBL/GenBank/DDBJ databases">
        <authorList>
            <consortium name="DOE Joint Genome Institute"/>
            <person name="Ahrendt S."/>
            <person name="Looney B.P."/>
            <person name="Miyauchi S."/>
            <person name="Morin E."/>
            <person name="Drula E."/>
            <person name="Courty P.E."/>
            <person name="Chicoki N."/>
            <person name="Fauchery L."/>
            <person name="Kohler A."/>
            <person name="Kuo A."/>
            <person name="Labutti K."/>
            <person name="Pangilinan J."/>
            <person name="Lipzen A."/>
            <person name="Riley R."/>
            <person name="Andreopoulos W."/>
            <person name="He G."/>
            <person name="Johnson J."/>
            <person name="Barry K.W."/>
            <person name="Grigoriev I.V."/>
            <person name="Nagy L."/>
            <person name="Hibbett D."/>
            <person name="Henrissat B."/>
            <person name="Matheny P.B."/>
            <person name="Labbe J."/>
            <person name="Martin F."/>
        </authorList>
    </citation>
    <scope>NUCLEOTIDE SEQUENCE</scope>
    <source>
        <strain evidence="1">HHB10654</strain>
    </source>
</reference>
<comment type="caution">
    <text evidence="1">The sequence shown here is derived from an EMBL/GenBank/DDBJ whole genome shotgun (WGS) entry which is preliminary data.</text>
</comment>
<dbReference type="EMBL" id="MU277247">
    <property type="protein sequence ID" value="KAI0057433.1"/>
    <property type="molecule type" value="Genomic_DNA"/>
</dbReference>
<protein>
    <submittedName>
        <fullName evidence="1">Uncharacterized protein</fullName>
    </submittedName>
</protein>
<proteinExistence type="predicted"/>
<dbReference type="Proteomes" id="UP000814140">
    <property type="component" value="Unassembled WGS sequence"/>
</dbReference>